<evidence type="ECO:0000313" key="3">
    <source>
        <dbReference type="Proteomes" id="UP001438707"/>
    </source>
</evidence>
<accession>A0AAW1Q5I6</accession>
<dbReference type="AlphaFoldDB" id="A0AAW1Q5I6"/>
<gene>
    <name evidence="2" type="ORF">WJX74_003952</name>
</gene>
<proteinExistence type="predicted"/>
<comment type="caution">
    <text evidence="2">The sequence shown here is derived from an EMBL/GenBank/DDBJ whole genome shotgun (WGS) entry which is preliminary data.</text>
</comment>
<reference evidence="2 3" key="1">
    <citation type="journal article" date="2024" name="Nat. Commun.">
        <title>Phylogenomics reveals the evolutionary origins of lichenization in chlorophyte algae.</title>
        <authorList>
            <person name="Puginier C."/>
            <person name="Libourel C."/>
            <person name="Otte J."/>
            <person name="Skaloud P."/>
            <person name="Haon M."/>
            <person name="Grisel S."/>
            <person name="Petersen M."/>
            <person name="Berrin J.G."/>
            <person name="Delaux P.M."/>
            <person name="Dal Grande F."/>
            <person name="Keller J."/>
        </authorList>
    </citation>
    <scope>NUCLEOTIDE SEQUENCE [LARGE SCALE GENOMIC DNA]</scope>
    <source>
        <strain evidence="2 3">SAG 2145</strain>
    </source>
</reference>
<keyword evidence="3" id="KW-1185">Reference proteome</keyword>
<sequence>MRIVTPCVCPAQAQFQGASVSRRTMYTSKDDVRGLVTTALREANLPDPASLVGSLEEGLQELPLHQYTEELARRADVFLTELGKRLMSPSDRNDSGDDDDEGVPPETPVEETVQSLLAALYPAGK</sequence>
<dbReference type="Proteomes" id="UP001438707">
    <property type="component" value="Unassembled WGS sequence"/>
</dbReference>
<name>A0AAW1Q5I6_9CHLO</name>
<dbReference type="EMBL" id="JALJOS010000091">
    <property type="protein sequence ID" value="KAK9816106.1"/>
    <property type="molecule type" value="Genomic_DNA"/>
</dbReference>
<evidence type="ECO:0000313" key="2">
    <source>
        <dbReference type="EMBL" id="KAK9816106.1"/>
    </source>
</evidence>
<feature type="region of interest" description="Disordered" evidence="1">
    <location>
        <begin position="83"/>
        <end position="109"/>
    </location>
</feature>
<protein>
    <submittedName>
        <fullName evidence="2">Uncharacterized protein</fullName>
    </submittedName>
</protein>
<organism evidence="2 3">
    <name type="scientific">Apatococcus lobatus</name>
    <dbReference type="NCBI Taxonomy" id="904363"/>
    <lineage>
        <taxon>Eukaryota</taxon>
        <taxon>Viridiplantae</taxon>
        <taxon>Chlorophyta</taxon>
        <taxon>core chlorophytes</taxon>
        <taxon>Trebouxiophyceae</taxon>
        <taxon>Chlorellales</taxon>
        <taxon>Chlorellaceae</taxon>
        <taxon>Apatococcus</taxon>
    </lineage>
</organism>
<evidence type="ECO:0000256" key="1">
    <source>
        <dbReference type="SAM" id="MobiDB-lite"/>
    </source>
</evidence>